<dbReference type="AlphaFoldDB" id="A0A1I1NML6"/>
<evidence type="ECO:0000313" key="3">
    <source>
        <dbReference type="Proteomes" id="UP000199514"/>
    </source>
</evidence>
<reference evidence="2 3" key="1">
    <citation type="submission" date="2016-10" db="EMBL/GenBank/DDBJ databases">
        <authorList>
            <person name="de Groot N.N."/>
        </authorList>
    </citation>
    <scope>NUCLEOTIDE SEQUENCE [LARGE SCALE GENOMIC DNA]</scope>
    <source>
        <strain evidence="2 3">DSM 6793</strain>
    </source>
</reference>
<dbReference type="InterPro" id="IPR011646">
    <property type="entry name" value="KAP_P-loop"/>
</dbReference>
<dbReference type="PANTHER" id="PTHR22674:SF6">
    <property type="entry name" value="NTPASE KAP FAMILY P-LOOP DOMAIN-CONTAINING PROTEIN 1"/>
    <property type="match status" value="1"/>
</dbReference>
<dbReference type="RefSeq" id="WP_091516711.1">
    <property type="nucleotide sequence ID" value="NZ_FOLE01000017.1"/>
</dbReference>
<dbReference type="EMBL" id="FOLE01000017">
    <property type="protein sequence ID" value="SFC98889.1"/>
    <property type="molecule type" value="Genomic_DNA"/>
</dbReference>
<organism evidence="2 3">
    <name type="scientific">Flexibacter flexilis DSM 6793</name>
    <dbReference type="NCBI Taxonomy" id="927664"/>
    <lineage>
        <taxon>Bacteria</taxon>
        <taxon>Pseudomonadati</taxon>
        <taxon>Bacteroidota</taxon>
        <taxon>Cytophagia</taxon>
        <taxon>Cytophagales</taxon>
        <taxon>Flexibacteraceae</taxon>
        <taxon>Flexibacter</taxon>
    </lineage>
</organism>
<protein>
    <submittedName>
        <fullName evidence="2">KAP family P-loop domain-containing protein</fullName>
    </submittedName>
</protein>
<feature type="domain" description="KAP NTPase" evidence="1">
    <location>
        <begin position="23"/>
        <end position="303"/>
    </location>
</feature>
<accession>A0A1I1NML6</accession>
<evidence type="ECO:0000313" key="2">
    <source>
        <dbReference type="EMBL" id="SFC98889.1"/>
    </source>
</evidence>
<dbReference type="Gene3D" id="3.40.50.300">
    <property type="entry name" value="P-loop containing nucleotide triphosphate hydrolases"/>
    <property type="match status" value="1"/>
</dbReference>
<dbReference type="Proteomes" id="UP000199514">
    <property type="component" value="Unassembled WGS sequence"/>
</dbReference>
<sequence>MSIRIENLWDDNGNPFGKCKLEREPYAEVLTSLVENYPSGFVLAINNKWGTGKTTFVQMWKRYLKEKAFQTVYFNAWENDFEDNPLVAIIGELKASLGNEDSEGFEKLIDAAATFSKSIIPALLKGAIKNYIDTEVVVEAISQGSKGLIEIFDKEVNEYATKKQNIQAFKNNLTELLQQKTPEKPLVFIIDELDRCRPNYAVSVLEQVKHLFSVPNIVFVLSIDKQQLGHAICGVYGSANIDTTEYLRRFIDIEYSLPEPNNEKFFNYLYQYYGLDSFLQSISSDEIELKNVLRLLLTNATLRQQEKILSYTRIAVRTLGYNTQLDLRIIAFLIYVKFLQEDFYNDLKRHIPIDKMHQQFIDILQGYTFSNDENEIVAWLECLLLKYYSYNWGRAKGHELLLKQPVEKLSDVKVRILLKYSSEQQMIDTIQRFSRLSLDDFIKKVDMLDNFLV</sequence>
<dbReference type="STRING" id="927664.SAMN05421780_1173"/>
<name>A0A1I1NML6_9BACT</name>
<keyword evidence="3" id="KW-1185">Reference proteome</keyword>
<gene>
    <name evidence="2" type="ORF">SAMN05421780_1173</name>
</gene>
<dbReference type="SUPFAM" id="SSF52540">
    <property type="entry name" value="P-loop containing nucleoside triphosphate hydrolases"/>
    <property type="match status" value="1"/>
</dbReference>
<dbReference type="Pfam" id="PF07693">
    <property type="entry name" value="KAP_NTPase"/>
    <property type="match status" value="1"/>
</dbReference>
<dbReference type="OrthoDB" id="88903at2"/>
<dbReference type="PANTHER" id="PTHR22674">
    <property type="entry name" value="NTPASE, KAP FAMILY P-LOOP DOMAIN-CONTAINING 1"/>
    <property type="match status" value="1"/>
</dbReference>
<evidence type="ECO:0000259" key="1">
    <source>
        <dbReference type="Pfam" id="PF07693"/>
    </source>
</evidence>
<proteinExistence type="predicted"/>
<dbReference type="InterPro" id="IPR027417">
    <property type="entry name" value="P-loop_NTPase"/>
</dbReference>
<dbReference type="InterPro" id="IPR052754">
    <property type="entry name" value="NTPase_KAP_P-loop"/>
</dbReference>